<dbReference type="GO" id="GO:0030020">
    <property type="term" value="F:extracellular matrix structural constituent conferring tensile strength"/>
    <property type="evidence" value="ECO:0007669"/>
    <property type="project" value="TreeGrafter"/>
</dbReference>
<feature type="transmembrane region" description="Helical" evidence="14">
    <location>
        <begin position="238"/>
        <end position="255"/>
    </location>
</feature>
<dbReference type="GO" id="GO:0005581">
    <property type="term" value="C:collagen trimer"/>
    <property type="evidence" value="ECO:0007669"/>
    <property type="project" value="UniProtKB-KW"/>
</dbReference>
<keyword evidence="6" id="KW-0130">Cell adhesion</keyword>
<dbReference type="PRINTS" id="PR00453">
    <property type="entry name" value="VWFADOMAIN"/>
</dbReference>
<dbReference type="Gene3D" id="3.40.50.410">
    <property type="entry name" value="von Willebrand factor, type A domain"/>
    <property type="match status" value="3"/>
</dbReference>
<dbReference type="Pfam" id="PF00092">
    <property type="entry name" value="VWA"/>
    <property type="match status" value="3"/>
</dbReference>
<dbReference type="InterPro" id="IPR008160">
    <property type="entry name" value="Collagen"/>
</dbReference>
<evidence type="ECO:0000256" key="4">
    <source>
        <dbReference type="ARBA" id="ARBA00022729"/>
    </source>
</evidence>
<keyword evidence="14" id="KW-0812">Transmembrane</keyword>
<keyword evidence="4" id="KW-0732">Signal</keyword>
<feature type="domain" description="VWFA" evidence="15">
    <location>
        <begin position="385"/>
        <end position="572"/>
    </location>
</feature>
<dbReference type="SUPFAM" id="SSF53300">
    <property type="entry name" value="vWA-like"/>
    <property type="match status" value="3"/>
</dbReference>
<keyword evidence="17" id="KW-1185">Reference proteome</keyword>
<keyword evidence="2" id="KW-0964">Secreted</keyword>
<feature type="domain" description="VWFA" evidence="15">
    <location>
        <begin position="18"/>
        <end position="209"/>
    </location>
</feature>
<comment type="subcellular location">
    <subcellularLocation>
        <location evidence="1">Secreted</location>
        <location evidence="1">Extracellular space</location>
        <location evidence="1">Extracellular matrix</location>
    </subcellularLocation>
</comment>
<reference evidence="16 17" key="1">
    <citation type="submission" date="2018-05" db="EMBL/GenBank/DDBJ databases">
        <authorList>
            <person name="Datahose"/>
        </authorList>
    </citation>
    <scope>NUCLEOTIDE SEQUENCE</scope>
</reference>
<evidence type="ECO:0000256" key="8">
    <source>
        <dbReference type="ARBA" id="ARBA00023180"/>
    </source>
</evidence>
<evidence type="ECO:0000256" key="5">
    <source>
        <dbReference type="ARBA" id="ARBA00022737"/>
    </source>
</evidence>
<dbReference type="Proteomes" id="UP000265100">
    <property type="component" value="Chromosome 16"/>
</dbReference>
<keyword evidence="8" id="KW-0325">Glycoprotein</keyword>
<dbReference type="InterPro" id="IPR052229">
    <property type="entry name" value="Collagen-VI/PIF"/>
</dbReference>
<reference evidence="17" key="2">
    <citation type="submission" date="2023-03" db="EMBL/GenBank/DDBJ databases">
        <authorList>
            <consortium name="Wellcome Sanger Institute Data Sharing"/>
        </authorList>
    </citation>
    <scope>NUCLEOTIDE SEQUENCE [LARGE SCALE GENOMIC DNA]</scope>
</reference>
<evidence type="ECO:0000256" key="9">
    <source>
        <dbReference type="ARBA" id="ARBA00023278"/>
    </source>
</evidence>
<keyword evidence="14" id="KW-0472">Membrane</keyword>
<gene>
    <name evidence="16" type="primary">COL6A2</name>
</gene>
<feature type="domain" description="VWFA" evidence="15">
    <location>
        <begin position="604"/>
        <end position="786"/>
    </location>
</feature>
<dbReference type="GO" id="GO:0007155">
    <property type="term" value="P:cell adhesion"/>
    <property type="evidence" value="ECO:0007669"/>
    <property type="project" value="UniProtKB-KW"/>
</dbReference>
<feature type="region of interest" description="Disordered" evidence="13">
    <location>
        <begin position="261"/>
        <end position="357"/>
    </location>
</feature>
<dbReference type="InterPro" id="IPR036465">
    <property type="entry name" value="vWFA_dom_sf"/>
</dbReference>
<keyword evidence="9" id="KW-0379">Hydroxylation</keyword>
<feature type="compositionally biased region" description="Low complexity" evidence="13">
    <location>
        <begin position="323"/>
        <end position="336"/>
    </location>
</feature>
<evidence type="ECO:0000313" key="17">
    <source>
        <dbReference type="Proteomes" id="UP000265100"/>
    </source>
</evidence>
<sequence length="791" mass="86871">CEDTCVTACTGIIDCPIRVYFTIDTSETIALQEPPPGSLVESIREFTKIFAERLADEEYRGHIQITWSIGGLHFSQKQVVFSQLTTRENFIRNLASIRYLGKGTYIDCALKNMTHQMTQHYTETKAVLFAVVITDGYVTGNPCSGIKVMAEKARDQGIQIFSVAASKEIDEFGMREIANSPYELFRDDYIAVEIVDGKPRLSTKTIDRIVKAMGKIGRIGAPGCKGDPGDKVSRAFNIYLYVFILFLFEFYLLWLQGTTGDPGDSGPRGDIGPLGPKGDRGRQGFSYPGSRGPPGDRGAPGRRGPRGSRGDCGAKGESGNKGQPGAPGEPGQSGPPGERGPRGERGPDGDPGPAGDSGLTECDVMSYIRETCGCCDCEKHCGAMDIVFVIDSSESVGLTNFTLEKNFVINTINRLGSMAPEPTSTTGTRVGVVQYSHNGTFESIRLDDPNINSMTAFKTAVKNLRWIAGGTFTPSALKYAYDNLIRDSKRARSKVSVVVVTDGRFDPRDDDNQLTYLCNDPAVVVNAIGIGDMFDTRHDSETLVSIACNKKDRATEMRRYSDLVADEFLEKMETVLCPDPVIKCPDLPCTSELDSAPCVARPVDLVFLLDGSERLGERNFLLVREFVQKVADRLVLARTRTDRERARLALMEFGKESENRVAFSLTHDPVQIVNNLTALRYLDSSSSVAPGIIHAINNILVRESARQTRPNAEISFVFITDGVTNSDNLDEAISAMRRYEVVSTVIATGSDVDQEVLTKLAMGDQHAIFKAEKFSDFLRSGMFDRFIQWVC</sequence>
<dbReference type="FunFam" id="3.40.50.410:FF:000052">
    <property type="entry name" value="collagen alpha-2(VI) chain isoform X1"/>
    <property type="match status" value="1"/>
</dbReference>
<dbReference type="FunFam" id="3.40.50.410:FF:000026">
    <property type="entry name" value="Collagen, type VI, alpha 1"/>
    <property type="match status" value="1"/>
</dbReference>
<dbReference type="InterPro" id="IPR002035">
    <property type="entry name" value="VWF_A"/>
</dbReference>
<dbReference type="SMART" id="SM00327">
    <property type="entry name" value="VWA"/>
    <property type="match status" value="3"/>
</dbReference>
<dbReference type="FunFam" id="3.40.50.410:FF:000027">
    <property type="entry name" value="collagen alpha-2(VI) chain isoform X1"/>
    <property type="match status" value="1"/>
</dbReference>
<evidence type="ECO:0000313" key="16">
    <source>
        <dbReference type="Ensembl" id="ENSACLP00000051475.1"/>
    </source>
</evidence>
<proteinExistence type="inferred from homology"/>
<dbReference type="Pfam" id="PF01391">
    <property type="entry name" value="Collagen"/>
    <property type="match status" value="1"/>
</dbReference>
<dbReference type="PANTHER" id="PTHR22588:SF15">
    <property type="entry name" value="VWFA DOMAIN-CONTAINING PROTEIN"/>
    <property type="match status" value="1"/>
</dbReference>
<comment type="function">
    <text evidence="10">Collagen VI acts as a cell-binding protein.</text>
</comment>
<protein>
    <recommendedName>
        <fullName evidence="12">Collagen alpha-2(VI) chain</fullName>
    </recommendedName>
</protein>
<evidence type="ECO:0000259" key="15">
    <source>
        <dbReference type="PROSITE" id="PS50234"/>
    </source>
</evidence>
<evidence type="ECO:0000256" key="2">
    <source>
        <dbReference type="ARBA" id="ARBA00022525"/>
    </source>
</evidence>
<keyword evidence="3" id="KW-0272">Extracellular matrix</keyword>
<evidence type="ECO:0000256" key="14">
    <source>
        <dbReference type="SAM" id="Phobius"/>
    </source>
</evidence>
<reference evidence="16" key="4">
    <citation type="submission" date="2025-09" db="UniProtKB">
        <authorList>
            <consortium name="Ensembl"/>
        </authorList>
    </citation>
    <scope>IDENTIFICATION</scope>
</reference>
<dbReference type="GeneTree" id="ENSGT00940000155682"/>
<evidence type="ECO:0000256" key="11">
    <source>
        <dbReference type="ARBA" id="ARBA00044000"/>
    </source>
</evidence>
<evidence type="ECO:0000256" key="10">
    <source>
        <dbReference type="ARBA" id="ARBA00043858"/>
    </source>
</evidence>
<keyword evidence="5" id="KW-0677">Repeat</keyword>
<name>A0AAX7T5G3_ASTCA</name>
<evidence type="ECO:0000256" key="6">
    <source>
        <dbReference type="ARBA" id="ARBA00022889"/>
    </source>
</evidence>
<evidence type="ECO:0000256" key="12">
    <source>
        <dbReference type="ARBA" id="ARBA00070549"/>
    </source>
</evidence>
<evidence type="ECO:0000256" key="13">
    <source>
        <dbReference type="SAM" id="MobiDB-lite"/>
    </source>
</evidence>
<reference evidence="16" key="3">
    <citation type="submission" date="2025-08" db="UniProtKB">
        <authorList>
            <consortium name="Ensembl"/>
        </authorList>
    </citation>
    <scope>IDENTIFICATION</scope>
</reference>
<evidence type="ECO:0000256" key="3">
    <source>
        <dbReference type="ARBA" id="ARBA00022530"/>
    </source>
</evidence>
<feature type="compositionally biased region" description="Basic and acidic residues" evidence="13">
    <location>
        <begin position="339"/>
        <end position="348"/>
    </location>
</feature>
<keyword evidence="7" id="KW-0176">Collagen</keyword>
<keyword evidence="14" id="KW-1133">Transmembrane helix</keyword>
<dbReference type="AlphaFoldDB" id="A0AAX7T5G3"/>
<evidence type="ECO:0000256" key="1">
    <source>
        <dbReference type="ARBA" id="ARBA00004498"/>
    </source>
</evidence>
<dbReference type="PROSITE" id="PS50234">
    <property type="entry name" value="VWFA"/>
    <property type="match status" value="3"/>
</dbReference>
<organism evidence="16 17">
    <name type="scientific">Astatotilapia calliptera</name>
    <name type="common">Eastern happy</name>
    <name type="synonym">Chromis callipterus</name>
    <dbReference type="NCBI Taxonomy" id="8154"/>
    <lineage>
        <taxon>Eukaryota</taxon>
        <taxon>Metazoa</taxon>
        <taxon>Chordata</taxon>
        <taxon>Craniata</taxon>
        <taxon>Vertebrata</taxon>
        <taxon>Euteleostomi</taxon>
        <taxon>Actinopterygii</taxon>
        <taxon>Neopterygii</taxon>
        <taxon>Teleostei</taxon>
        <taxon>Neoteleostei</taxon>
        <taxon>Acanthomorphata</taxon>
        <taxon>Ovalentaria</taxon>
        <taxon>Cichlomorphae</taxon>
        <taxon>Cichliformes</taxon>
        <taxon>Cichlidae</taxon>
        <taxon>African cichlids</taxon>
        <taxon>Pseudocrenilabrinae</taxon>
        <taxon>Haplochromini</taxon>
        <taxon>Astatotilapia</taxon>
    </lineage>
</organism>
<comment type="similarity">
    <text evidence="11">Belongs to the type VI collagen family.</text>
</comment>
<dbReference type="PANTHER" id="PTHR22588">
    <property type="entry name" value="VWFA DOMAIN-CONTAINING PROTEIN"/>
    <property type="match status" value="1"/>
</dbReference>
<dbReference type="CDD" id="cd00198">
    <property type="entry name" value="vWFA"/>
    <property type="match status" value="1"/>
</dbReference>
<evidence type="ECO:0000256" key="7">
    <source>
        <dbReference type="ARBA" id="ARBA00023119"/>
    </source>
</evidence>
<dbReference type="Gene3D" id="1.20.5.320">
    <property type="entry name" value="6-Phosphogluconate Dehydrogenase, domain 3"/>
    <property type="match status" value="1"/>
</dbReference>
<dbReference type="Ensembl" id="ENSACLT00000083056.1">
    <property type="protein sequence ID" value="ENSACLP00000051475.1"/>
    <property type="gene ID" value="ENSACLG00000016186.2"/>
</dbReference>
<accession>A0AAX7T5G3</accession>